<feature type="transmembrane region" description="Helical" evidence="5">
    <location>
        <begin position="140"/>
        <end position="162"/>
    </location>
</feature>
<keyword evidence="8" id="KW-1185">Reference proteome</keyword>
<feature type="domain" description="Peptidase S54 rhomboid" evidence="6">
    <location>
        <begin position="56"/>
        <end position="187"/>
    </location>
</feature>
<dbReference type="GO" id="GO:0006508">
    <property type="term" value="P:proteolysis"/>
    <property type="evidence" value="ECO:0007669"/>
    <property type="project" value="UniProtKB-KW"/>
</dbReference>
<dbReference type="AlphaFoldDB" id="A0AAE4K0C2"/>
<keyword evidence="2 5" id="KW-0812">Transmembrane</keyword>
<feature type="transmembrane region" description="Helical" evidence="5">
    <location>
        <begin position="116"/>
        <end position="133"/>
    </location>
</feature>
<comment type="caution">
    <text evidence="7">The sequence shown here is derived from an EMBL/GenBank/DDBJ whole genome shotgun (WGS) entry which is preliminary data.</text>
</comment>
<dbReference type="Gene3D" id="1.20.1540.10">
    <property type="entry name" value="Rhomboid-like"/>
    <property type="match status" value="1"/>
</dbReference>
<dbReference type="EC" id="3.4.21.105" evidence="7"/>
<keyword evidence="7" id="KW-0645">Protease</keyword>
<dbReference type="InterPro" id="IPR035952">
    <property type="entry name" value="Rhomboid-like_sf"/>
</dbReference>
<evidence type="ECO:0000256" key="2">
    <source>
        <dbReference type="ARBA" id="ARBA00022692"/>
    </source>
</evidence>
<gene>
    <name evidence="7" type="ORF">RIF25_13440</name>
</gene>
<keyword evidence="4 5" id="KW-0472">Membrane</keyword>
<comment type="subcellular location">
    <subcellularLocation>
        <location evidence="1">Membrane</location>
        <topology evidence="1">Multi-pass membrane protein</topology>
    </subcellularLocation>
</comment>
<evidence type="ECO:0000256" key="4">
    <source>
        <dbReference type="ARBA" id="ARBA00023136"/>
    </source>
</evidence>
<dbReference type="InterPro" id="IPR022764">
    <property type="entry name" value="Peptidase_S54_rhomboid_dom"/>
</dbReference>
<reference evidence="8" key="1">
    <citation type="submission" date="2023-07" db="EMBL/GenBank/DDBJ databases">
        <authorList>
            <person name="Luz R."/>
            <person name="Cordeiro R."/>
            <person name="Fonseca A."/>
            <person name="Goncalves V."/>
        </authorList>
    </citation>
    <scope>NUCLEOTIDE SEQUENCE [LARGE SCALE GENOMIC DNA]</scope>
    <source>
        <strain evidence="8">BACA0444</strain>
    </source>
</reference>
<dbReference type="Proteomes" id="UP001268256">
    <property type="component" value="Unassembled WGS sequence"/>
</dbReference>
<evidence type="ECO:0000313" key="7">
    <source>
        <dbReference type="EMBL" id="MDS3861807.1"/>
    </source>
</evidence>
<dbReference type="GO" id="GO:0016020">
    <property type="term" value="C:membrane"/>
    <property type="evidence" value="ECO:0007669"/>
    <property type="project" value="UniProtKB-SubCell"/>
</dbReference>
<evidence type="ECO:0000313" key="8">
    <source>
        <dbReference type="Proteomes" id="UP001268256"/>
    </source>
</evidence>
<evidence type="ECO:0000256" key="5">
    <source>
        <dbReference type="SAM" id="Phobius"/>
    </source>
</evidence>
<keyword evidence="3 5" id="KW-1133">Transmembrane helix</keyword>
<evidence type="ECO:0000256" key="1">
    <source>
        <dbReference type="ARBA" id="ARBA00004141"/>
    </source>
</evidence>
<accession>A0AAE4K0C2</accession>
<evidence type="ECO:0000259" key="6">
    <source>
        <dbReference type="Pfam" id="PF01694"/>
    </source>
</evidence>
<organism evidence="7 8">
    <name type="scientific">Pseudocalidococcus azoricus BACA0444</name>
    <dbReference type="NCBI Taxonomy" id="2918990"/>
    <lineage>
        <taxon>Bacteria</taxon>
        <taxon>Bacillati</taxon>
        <taxon>Cyanobacteriota</taxon>
        <taxon>Cyanophyceae</taxon>
        <taxon>Acaryochloridales</taxon>
        <taxon>Thermosynechococcaceae</taxon>
        <taxon>Pseudocalidococcus</taxon>
        <taxon>Pseudocalidococcus azoricus</taxon>
    </lineage>
</organism>
<sequence>MTTEKRGLLEEIKTHGQLMFGLVGLMWAIEIVNQLFFRDSLDRFGIAPRSFPGLAGIIFSPFLHADFAHLLANTLPFLVLGWWVLLRGLDLFIEVSVMVILVSGLGVWLFAAPNTITIGASGVVFGYLGFLLLRGFFERSWVAIFFSVLVLLGYGSLIWGVLPIVPGVSWQGHLFGLIGGGLAARILPQGMSQAQ</sequence>
<dbReference type="Pfam" id="PF01694">
    <property type="entry name" value="Rhomboid"/>
    <property type="match status" value="1"/>
</dbReference>
<keyword evidence="7" id="KW-0378">Hydrolase</keyword>
<proteinExistence type="predicted"/>
<protein>
    <submittedName>
        <fullName evidence="7">Rhomboid family intramembrane serine protease</fullName>
        <ecNumber evidence="7">3.4.21.105</ecNumber>
    </submittedName>
</protein>
<dbReference type="SUPFAM" id="SSF144091">
    <property type="entry name" value="Rhomboid-like"/>
    <property type="match status" value="1"/>
</dbReference>
<dbReference type="EMBL" id="JAVMIP010000016">
    <property type="protein sequence ID" value="MDS3861807.1"/>
    <property type="molecule type" value="Genomic_DNA"/>
</dbReference>
<feature type="transmembrane region" description="Helical" evidence="5">
    <location>
        <begin position="20"/>
        <end position="37"/>
    </location>
</feature>
<dbReference type="RefSeq" id="WP_322879034.1">
    <property type="nucleotide sequence ID" value="NZ_JAVMIP010000016.1"/>
</dbReference>
<dbReference type="GO" id="GO:0004252">
    <property type="term" value="F:serine-type endopeptidase activity"/>
    <property type="evidence" value="ECO:0007669"/>
    <property type="project" value="InterPro"/>
</dbReference>
<name>A0AAE4K0C2_9CYAN</name>
<feature type="transmembrane region" description="Helical" evidence="5">
    <location>
        <begin position="57"/>
        <end position="84"/>
    </location>
</feature>
<feature type="transmembrane region" description="Helical" evidence="5">
    <location>
        <begin position="91"/>
        <end position="110"/>
    </location>
</feature>
<evidence type="ECO:0000256" key="3">
    <source>
        <dbReference type="ARBA" id="ARBA00022989"/>
    </source>
</evidence>